<dbReference type="Proteomes" id="UP000237000">
    <property type="component" value="Unassembled WGS sequence"/>
</dbReference>
<dbReference type="EMBL" id="JXTC01000379">
    <property type="protein sequence ID" value="PON59020.1"/>
    <property type="molecule type" value="Genomic_DNA"/>
</dbReference>
<evidence type="ECO:0000313" key="2">
    <source>
        <dbReference type="EMBL" id="PON59020.1"/>
    </source>
</evidence>
<name>A0A2P5CD87_TREOI</name>
<evidence type="ECO:0000313" key="3">
    <source>
        <dbReference type="Proteomes" id="UP000237000"/>
    </source>
</evidence>
<organism evidence="2 3">
    <name type="scientific">Trema orientale</name>
    <name type="common">Charcoal tree</name>
    <name type="synonym">Celtis orientalis</name>
    <dbReference type="NCBI Taxonomy" id="63057"/>
    <lineage>
        <taxon>Eukaryota</taxon>
        <taxon>Viridiplantae</taxon>
        <taxon>Streptophyta</taxon>
        <taxon>Embryophyta</taxon>
        <taxon>Tracheophyta</taxon>
        <taxon>Spermatophyta</taxon>
        <taxon>Magnoliopsida</taxon>
        <taxon>eudicotyledons</taxon>
        <taxon>Gunneridae</taxon>
        <taxon>Pentapetalae</taxon>
        <taxon>rosids</taxon>
        <taxon>fabids</taxon>
        <taxon>Rosales</taxon>
        <taxon>Cannabaceae</taxon>
        <taxon>Trema</taxon>
    </lineage>
</organism>
<proteinExistence type="predicted"/>
<dbReference type="InParanoid" id="A0A2P5CD87"/>
<evidence type="ECO:0000256" key="1">
    <source>
        <dbReference type="SAM" id="MobiDB-lite"/>
    </source>
</evidence>
<protein>
    <submittedName>
        <fullName evidence="2">Uncharacterized protein</fullName>
    </submittedName>
</protein>
<sequence>RRTDSPPARFTDANGAASLTHLRKYHICIIACSLFLFLRHLQHQAHSELRRQNHCPTTPQVMGSQTADKDDDGDDQVFKFQS</sequence>
<dbReference type="AlphaFoldDB" id="A0A2P5CD87"/>
<feature type="non-terminal residue" evidence="2">
    <location>
        <position position="1"/>
    </location>
</feature>
<reference evidence="3" key="1">
    <citation type="submission" date="2016-06" db="EMBL/GenBank/DDBJ databases">
        <title>Parallel loss of symbiosis genes in relatives of nitrogen-fixing non-legume Parasponia.</title>
        <authorList>
            <person name="Van Velzen R."/>
            <person name="Holmer R."/>
            <person name="Bu F."/>
            <person name="Rutten L."/>
            <person name="Van Zeijl A."/>
            <person name="Liu W."/>
            <person name="Santuari L."/>
            <person name="Cao Q."/>
            <person name="Sharma T."/>
            <person name="Shen D."/>
            <person name="Roswanjaya Y."/>
            <person name="Wardhani T."/>
            <person name="Kalhor M.S."/>
            <person name="Jansen J."/>
            <person name="Van den Hoogen J."/>
            <person name="Gungor B."/>
            <person name="Hartog M."/>
            <person name="Hontelez J."/>
            <person name="Verver J."/>
            <person name="Yang W.-C."/>
            <person name="Schijlen E."/>
            <person name="Repin R."/>
            <person name="Schilthuizen M."/>
            <person name="Schranz E."/>
            <person name="Heidstra R."/>
            <person name="Miyata K."/>
            <person name="Fedorova E."/>
            <person name="Kohlen W."/>
            <person name="Bisseling T."/>
            <person name="Smit S."/>
            <person name="Geurts R."/>
        </authorList>
    </citation>
    <scope>NUCLEOTIDE SEQUENCE [LARGE SCALE GENOMIC DNA]</scope>
    <source>
        <strain evidence="3">cv. RG33-2</strain>
    </source>
</reference>
<feature type="region of interest" description="Disordered" evidence="1">
    <location>
        <begin position="48"/>
        <end position="82"/>
    </location>
</feature>
<gene>
    <name evidence="2" type="ORF">TorRG33x02_289340</name>
</gene>
<keyword evidence="3" id="KW-1185">Reference proteome</keyword>
<comment type="caution">
    <text evidence="2">The sequence shown here is derived from an EMBL/GenBank/DDBJ whole genome shotgun (WGS) entry which is preliminary data.</text>
</comment>
<accession>A0A2P5CD87</accession>
<feature type="compositionally biased region" description="Polar residues" evidence="1">
    <location>
        <begin position="54"/>
        <end position="66"/>
    </location>
</feature>